<evidence type="ECO:0000313" key="2">
    <source>
        <dbReference type="EMBL" id="KIK28674.1"/>
    </source>
</evidence>
<proteinExistence type="predicted"/>
<organism evidence="2 3">
    <name type="scientific">Pisolithus microcarpus 441</name>
    <dbReference type="NCBI Taxonomy" id="765257"/>
    <lineage>
        <taxon>Eukaryota</taxon>
        <taxon>Fungi</taxon>
        <taxon>Dikarya</taxon>
        <taxon>Basidiomycota</taxon>
        <taxon>Agaricomycotina</taxon>
        <taxon>Agaricomycetes</taxon>
        <taxon>Agaricomycetidae</taxon>
        <taxon>Boletales</taxon>
        <taxon>Sclerodermatineae</taxon>
        <taxon>Pisolithaceae</taxon>
        <taxon>Pisolithus</taxon>
    </lineage>
</organism>
<name>A0A0C9ZRH7_9AGAM</name>
<evidence type="ECO:0000256" key="1">
    <source>
        <dbReference type="SAM" id="MobiDB-lite"/>
    </source>
</evidence>
<evidence type="ECO:0000313" key="3">
    <source>
        <dbReference type="Proteomes" id="UP000054018"/>
    </source>
</evidence>
<dbReference type="EMBL" id="KN833692">
    <property type="protein sequence ID" value="KIK28674.1"/>
    <property type="molecule type" value="Genomic_DNA"/>
</dbReference>
<accession>A0A0C9ZRH7</accession>
<keyword evidence="3" id="KW-1185">Reference proteome</keyword>
<dbReference type="AlphaFoldDB" id="A0A0C9ZRH7"/>
<protein>
    <submittedName>
        <fullName evidence="2">Uncharacterized protein</fullName>
    </submittedName>
</protein>
<reference evidence="3" key="2">
    <citation type="submission" date="2015-01" db="EMBL/GenBank/DDBJ databases">
        <title>Evolutionary Origins and Diversification of the Mycorrhizal Mutualists.</title>
        <authorList>
            <consortium name="DOE Joint Genome Institute"/>
            <consortium name="Mycorrhizal Genomics Consortium"/>
            <person name="Kohler A."/>
            <person name="Kuo A."/>
            <person name="Nagy L.G."/>
            <person name="Floudas D."/>
            <person name="Copeland A."/>
            <person name="Barry K.W."/>
            <person name="Cichocki N."/>
            <person name="Veneault-Fourrey C."/>
            <person name="LaButti K."/>
            <person name="Lindquist E.A."/>
            <person name="Lipzen A."/>
            <person name="Lundell T."/>
            <person name="Morin E."/>
            <person name="Murat C."/>
            <person name="Riley R."/>
            <person name="Ohm R."/>
            <person name="Sun H."/>
            <person name="Tunlid A."/>
            <person name="Henrissat B."/>
            <person name="Grigoriev I.V."/>
            <person name="Hibbett D.S."/>
            <person name="Martin F."/>
        </authorList>
    </citation>
    <scope>NUCLEOTIDE SEQUENCE [LARGE SCALE GENOMIC DNA]</scope>
    <source>
        <strain evidence="3">441</strain>
    </source>
</reference>
<dbReference type="Proteomes" id="UP000054018">
    <property type="component" value="Unassembled WGS sequence"/>
</dbReference>
<sequence>MPSNNGHSNFPENSTSSSLFDQKKQWLTQIDRVFEGDMLMYPNTHSIFSIAVPRVSKRRGSGHDLTYMVTHGERQD</sequence>
<gene>
    <name evidence="2" type="ORF">PISMIDRAFT_673762</name>
</gene>
<reference evidence="2 3" key="1">
    <citation type="submission" date="2014-04" db="EMBL/GenBank/DDBJ databases">
        <authorList>
            <consortium name="DOE Joint Genome Institute"/>
            <person name="Kuo A."/>
            <person name="Kohler A."/>
            <person name="Costa M.D."/>
            <person name="Nagy L.G."/>
            <person name="Floudas D."/>
            <person name="Copeland A."/>
            <person name="Barry K.W."/>
            <person name="Cichocki N."/>
            <person name="Veneault-Fourrey C."/>
            <person name="LaButti K."/>
            <person name="Lindquist E.A."/>
            <person name="Lipzen A."/>
            <person name="Lundell T."/>
            <person name="Morin E."/>
            <person name="Murat C."/>
            <person name="Sun H."/>
            <person name="Tunlid A."/>
            <person name="Henrissat B."/>
            <person name="Grigoriev I.V."/>
            <person name="Hibbett D.S."/>
            <person name="Martin F."/>
            <person name="Nordberg H.P."/>
            <person name="Cantor M.N."/>
            <person name="Hua S.X."/>
        </authorList>
    </citation>
    <scope>NUCLEOTIDE SEQUENCE [LARGE SCALE GENOMIC DNA]</scope>
    <source>
        <strain evidence="2 3">441</strain>
    </source>
</reference>
<feature type="region of interest" description="Disordered" evidence="1">
    <location>
        <begin position="1"/>
        <end position="21"/>
    </location>
</feature>
<dbReference type="HOGENOM" id="CLU_2655457_0_0_1"/>